<evidence type="ECO:0000259" key="2">
    <source>
        <dbReference type="PROSITE" id="PS50011"/>
    </source>
</evidence>
<evidence type="ECO:0000313" key="3">
    <source>
        <dbReference type="EMBL" id="CAH2079525.1"/>
    </source>
</evidence>
<reference evidence="3 4" key="1">
    <citation type="submission" date="2022-03" db="EMBL/GenBank/DDBJ databases">
        <authorList>
            <person name="Nunn A."/>
            <person name="Chopra R."/>
            <person name="Nunn A."/>
            <person name="Contreras Garrido A."/>
        </authorList>
    </citation>
    <scope>NUCLEOTIDE SEQUENCE [LARGE SCALE GENOMIC DNA]</scope>
</reference>
<dbReference type="PROSITE" id="PS00107">
    <property type="entry name" value="PROTEIN_KINASE_ATP"/>
    <property type="match status" value="1"/>
</dbReference>
<dbReference type="GO" id="GO:0004672">
    <property type="term" value="F:protein kinase activity"/>
    <property type="evidence" value="ECO:0007669"/>
    <property type="project" value="InterPro"/>
</dbReference>
<dbReference type="InterPro" id="IPR011009">
    <property type="entry name" value="Kinase-like_dom_sf"/>
</dbReference>
<dbReference type="Gene3D" id="1.10.510.10">
    <property type="entry name" value="Transferase(Phosphotransferase) domain 1"/>
    <property type="match status" value="1"/>
</dbReference>
<name>A0AAU9T6U6_THLAR</name>
<sequence>MSIATMKVPDSSSPTGVLEEFFRTEEFDSSETTMKNPSSSRFRKIVQLLRSTSKKSLENLKIPFHNNAIKSSLRRCSSLRENLRFSSNDSHFLLLNPRRIFSFSDLKAATNNFALENLIGKGGYAEVYKGKLSNGQMVAIKRLMRGNSEENIADFLSEMGIMAHVNHPNIAKLLGYGVEGGMHLVLELSPYGSLASMLYSKLSYVTLGLRSGYPNIGHTMLFPSLRAHSGEYLAPEYLTHGIVDEKTDVFALGVLLLELVTGRRALDYSKQSLVLWAKPLMRKNKIRELIDPSLAGDYVWRQIKLVLLAASLSIQQSSIERPGMSQVVEILKGNLNDLNCIIKCRVPFYRKAFRDEFVQERLRK</sequence>
<evidence type="ECO:0000256" key="1">
    <source>
        <dbReference type="PROSITE-ProRule" id="PRU10141"/>
    </source>
</evidence>
<feature type="domain" description="Protein kinase" evidence="2">
    <location>
        <begin position="113"/>
        <end position="364"/>
    </location>
</feature>
<dbReference type="EMBL" id="OU466863">
    <property type="protein sequence ID" value="CAH2079525.1"/>
    <property type="molecule type" value="Genomic_DNA"/>
</dbReference>
<dbReference type="PROSITE" id="PS50011">
    <property type="entry name" value="PROTEIN_KINASE_DOM"/>
    <property type="match status" value="1"/>
</dbReference>
<evidence type="ECO:0000313" key="4">
    <source>
        <dbReference type="Proteomes" id="UP000836841"/>
    </source>
</evidence>
<dbReference type="InterPro" id="IPR001245">
    <property type="entry name" value="Ser-Thr/Tyr_kinase_cat_dom"/>
</dbReference>
<dbReference type="SUPFAM" id="SSF56112">
    <property type="entry name" value="Protein kinase-like (PK-like)"/>
    <property type="match status" value="1"/>
</dbReference>
<dbReference type="PANTHER" id="PTHR47987:SF12">
    <property type="entry name" value="PROTEIN KINASE FAMILY PROTEIN"/>
    <property type="match status" value="1"/>
</dbReference>
<feature type="binding site" evidence="1">
    <location>
        <position position="141"/>
    </location>
    <ligand>
        <name>ATP</name>
        <dbReference type="ChEBI" id="CHEBI:30616"/>
    </ligand>
</feature>
<keyword evidence="1" id="KW-0067">ATP-binding</keyword>
<dbReference type="PANTHER" id="PTHR47987">
    <property type="entry name" value="OS08G0249100 PROTEIN"/>
    <property type="match status" value="1"/>
</dbReference>
<dbReference type="Proteomes" id="UP000836841">
    <property type="component" value="Chromosome 7"/>
</dbReference>
<proteinExistence type="predicted"/>
<dbReference type="GO" id="GO:0005524">
    <property type="term" value="F:ATP binding"/>
    <property type="evidence" value="ECO:0007669"/>
    <property type="project" value="UniProtKB-UniRule"/>
</dbReference>
<dbReference type="Pfam" id="PF07714">
    <property type="entry name" value="PK_Tyr_Ser-Thr"/>
    <property type="match status" value="1"/>
</dbReference>
<dbReference type="InterPro" id="IPR017441">
    <property type="entry name" value="Protein_kinase_ATP_BS"/>
</dbReference>
<keyword evidence="4" id="KW-1185">Reference proteome</keyword>
<keyword evidence="1" id="KW-0547">Nucleotide-binding</keyword>
<accession>A0AAU9T6U6</accession>
<gene>
    <name evidence="3" type="ORF">TAV2_LOCUS22716</name>
</gene>
<dbReference type="AlphaFoldDB" id="A0AAU9T6U6"/>
<dbReference type="InterPro" id="IPR046958">
    <property type="entry name" value="RBK1/2/STUNTED"/>
</dbReference>
<dbReference type="InterPro" id="IPR000719">
    <property type="entry name" value="Prot_kinase_dom"/>
</dbReference>
<organism evidence="3 4">
    <name type="scientific">Thlaspi arvense</name>
    <name type="common">Field penny-cress</name>
    <dbReference type="NCBI Taxonomy" id="13288"/>
    <lineage>
        <taxon>Eukaryota</taxon>
        <taxon>Viridiplantae</taxon>
        <taxon>Streptophyta</taxon>
        <taxon>Embryophyta</taxon>
        <taxon>Tracheophyta</taxon>
        <taxon>Spermatophyta</taxon>
        <taxon>Magnoliopsida</taxon>
        <taxon>eudicotyledons</taxon>
        <taxon>Gunneridae</taxon>
        <taxon>Pentapetalae</taxon>
        <taxon>rosids</taxon>
        <taxon>malvids</taxon>
        <taxon>Brassicales</taxon>
        <taxon>Brassicaceae</taxon>
        <taxon>Thlaspideae</taxon>
        <taxon>Thlaspi</taxon>
    </lineage>
</organism>
<dbReference type="FunFam" id="3.30.200.20:FF:000389">
    <property type="entry name" value="Receptor-like cytosolic serine/threonine-protein kinase RBK1"/>
    <property type="match status" value="1"/>
</dbReference>
<protein>
    <recommendedName>
        <fullName evidence="2">Protein kinase domain-containing protein</fullName>
    </recommendedName>
</protein>
<dbReference type="Gene3D" id="3.30.200.20">
    <property type="entry name" value="Phosphorylase Kinase, domain 1"/>
    <property type="match status" value="1"/>
</dbReference>